<protein>
    <recommendedName>
        <fullName evidence="2">histidine kinase</fullName>
        <ecNumber evidence="2">2.7.13.3</ecNumber>
    </recommendedName>
</protein>
<dbReference type="Gene3D" id="3.30.565.10">
    <property type="entry name" value="Histidine kinase-like ATPase, C-terminal domain"/>
    <property type="match status" value="1"/>
</dbReference>
<keyword evidence="5" id="KW-0418">Kinase</keyword>
<dbReference type="InterPro" id="IPR036890">
    <property type="entry name" value="HATPase_C_sf"/>
</dbReference>
<dbReference type="SUPFAM" id="SSF47384">
    <property type="entry name" value="Homodimeric domain of signal transducing histidine kinase"/>
    <property type="match status" value="1"/>
</dbReference>
<comment type="caution">
    <text evidence="5">The sequence shown here is derived from an EMBL/GenBank/DDBJ whole genome shotgun (WGS) entry which is preliminary data.</text>
</comment>
<dbReference type="InterPro" id="IPR005467">
    <property type="entry name" value="His_kinase_dom"/>
</dbReference>
<dbReference type="PANTHER" id="PTHR43065:SF42">
    <property type="entry name" value="TWO-COMPONENT SENSOR PPRA"/>
    <property type="match status" value="1"/>
</dbReference>
<reference evidence="5 6" key="1">
    <citation type="submission" date="2020-05" db="EMBL/GenBank/DDBJ databases">
        <title>Aquincola sp. isolate from soil.</title>
        <authorList>
            <person name="Han J."/>
            <person name="Kim D.-U."/>
        </authorList>
    </citation>
    <scope>NUCLEOTIDE SEQUENCE [LARGE SCALE GENOMIC DNA]</scope>
    <source>
        <strain evidence="5 6">S2</strain>
    </source>
</reference>
<feature type="domain" description="Histidine kinase" evidence="4">
    <location>
        <begin position="140"/>
        <end position="354"/>
    </location>
</feature>
<dbReference type="InterPro" id="IPR036097">
    <property type="entry name" value="HisK_dim/P_sf"/>
</dbReference>
<sequence length="361" mass="39367">MSATLDLDPPALETLPPACCQALAALGDAVALVHRRSATLRWISPAWRALLPTIGAGASLAAVDAALPALLSAETPAPQRLILGDAFAGDAQLVPFDAEHRLLRLADRREQGRALQRQLDDREQLLFTSRVISVGEMATTLAHELNQPIGAAANLLRGLRARLARRALQAEETDALGRAIEQVMFASRVIGRIREFTHSHQPRHVRVDVVALVRACASLLDWDLRRSGATLTLDLPDMPVRVRGDVVMLQQVVVNLMRNALDALRSDPPPKPQLSLRLFVRERDVELQVRDNGCGLADDAAARLFVPFASSKPNGMGIGLSICRSFVELHQGRLWFSRNPERGATFHLGLPLLAEAAKENS</sequence>
<dbReference type="EMBL" id="JABRWJ010000003">
    <property type="protein sequence ID" value="NRF67250.1"/>
    <property type="molecule type" value="Genomic_DNA"/>
</dbReference>
<organism evidence="5 6">
    <name type="scientific">Pseudaquabacterium terrae</name>
    <dbReference type="NCBI Taxonomy" id="2732868"/>
    <lineage>
        <taxon>Bacteria</taxon>
        <taxon>Pseudomonadati</taxon>
        <taxon>Pseudomonadota</taxon>
        <taxon>Betaproteobacteria</taxon>
        <taxon>Burkholderiales</taxon>
        <taxon>Sphaerotilaceae</taxon>
        <taxon>Pseudaquabacterium</taxon>
    </lineage>
</organism>
<dbReference type="PANTHER" id="PTHR43065">
    <property type="entry name" value="SENSOR HISTIDINE KINASE"/>
    <property type="match status" value="1"/>
</dbReference>
<keyword evidence="3" id="KW-0597">Phosphoprotein</keyword>
<dbReference type="SMART" id="SM00388">
    <property type="entry name" value="HisKA"/>
    <property type="match status" value="1"/>
</dbReference>
<evidence type="ECO:0000259" key="4">
    <source>
        <dbReference type="PROSITE" id="PS50109"/>
    </source>
</evidence>
<gene>
    <name evidence="5" type="ORF">HLB44_09670</name>
</gene>
<dbReference type="Gene3D" id="1.10.287.130">
    <property type="match status" value="1"/>
</dbReference>
<dbReference type="RefSeq" id="WP_173122379.1">
    <property type="nucleotide sequence ID" value="NZ_JABRWJ010000003.1"/>
</dbReference>
<keyword evidence="6" id="KW-1185">Reference proteome</keyword>
<evidence type="ECO:0000256" key="1">
    <source>
        <dbReference type="ARBA" id="ARBA00000085"/>
    </source>
</evidence>
<accession>A0ABX2EF46</accession>
<dbReference type="PRINTS" id="PR00344">
    <property type="entry name" value="BCTRLSENSOR"/>
</dbReference>
<dbReference type="SMART" id="SM00387">
    <property type="entry name" value="HATPase_c"/>
    <property type="match status" value="1"/>
</dbReference>
<evidence type="ECO:0000313" key="5">
    <source>
        <dbReference type="EMBL" id="NRF67250.1"/>
    </source>
</evidence>
<evidence type="ECO:0000313" key="6">
    <source>
        <dbReference type="Proteomes" id="UP000737171"/>
    </source>
</evidence>
<name>A0ABX2EF46_9BURK</name>
<dbReference type="InterPro" id="IPR003661">
    <property type="entry name" value="HisK_dim/P_dom"/>
</dbReference>
<dbReference type="Proteomes" id="UP000737171">
    <property type="component" value="Unassembled WGS sequence"/>
</dbReference>
<keyword evidence="5" id="KW-0808">Transferase</keyword>
<dbReference type="EC" id="2.7.13.3" evidence="2"/>
<comment type="catalytic activity">
    <reaction evidence="1">
        <text>ATP + protein L-histidine = ADP + protein N-phospho-L-histidine.</text>
        <dbReference type="EC" id="2.7.13.3"/>
    </reaction>
</comment>
<dbReference type="Pfam" id="PF02518">
    <property type="entry name" value="HATPase_c"/>
    <property type="match status" value="1"/>
</dbReference>
<dbReference type="PROSITE" id="PS50109">
    <property type="entry name" value="HIS_KIN"/>
    <property type="match status" value="1"/>
</dbReference>
<dbReference type="GO" id="GO:0016301">
    <property type="term" value="F:kinase activity"/>
    <property type="evidence" value="ECO:0007669"/>
    <property type="project" value="UniProtKB-KW"/>
</dbReference>
<proteinExistence type="predicted"/>
<dbReference type="SUPFAM" id="SSF55874">
    <property type="entry name" value="ATPase domain of HSP90 chaperone/DNA topoisomerase II/histidine kinase"/>
    <property type="match status" value="1"/>
</dbReference>
<dbReference type="InterPro" id="IPR004358">
    <property type="entry name" value="Sig_transdc_His_kin-like_C"/>
</dbReference>
<dbReference type="InterPro" id="IPR003594">
    <property type="entry name" value="HATPase_dom"/>
</dbReference>
<evidence type="ECO:0000256" key="3">
    <source>
        <dbReference type="ARBA" id="ARBA00022553"/>
    </source>
</evidence>
<evidence type="ECO:0000256" key="2">
    <source>
        <dbReference type="ARBA" id="ARBA00012438"/>
    </source>
</evidence>